<dbReference type="GO" id="GO:0000271">
    <property type="term" value="P:polysaccharide biosynthetic process"/>
    <property type="evidence" value="ECO:0007669"/>
    <property type="project" value="TreeGrafter"/>
</dbReference>
<dbReference type="AlphaFoldDB" id="A0AAD9UYB6"/>
<dbReference type="EMBL" id="JARQWQ010000071">
    <property type="protein sequence ID" value="KAK2554207.1"/>
    <property type="molecule type" value="Genomic_DNA"/>
</dbReference>
<dbReference type="InterPro" id="IPR000653">
    <property type="entry name" value="DegT/StrS_aminotransferase"/>
</dbReference>
<evidence type="ECO:0000313" key="2">
    <source>
        <dbReference type="Proteomes" id="UP001249851"/>
    </source>
</evidence>
<comment type="caution">
    <text evidence="1">The sequence shown here is derived from an EMBL/GenBank/DDBJ whole genome shotgun (WGS) entry which is preliminary data.</text>
</comment>
<organism evidence="1 2">
    <name type="scientific">Acropora cervicornis</name>
    <name type="common">Staghorn coral</name>
    <dbReference type="NCBI Taxonomy" id="6130"/>
    <lineage>
        <taxon>Eukaryota</taxon>
        <taxon>Metazoa</taxon>
        <taxon>Cnidaria</taxon>
        <taxon>Anthozoa</taxon>
        <taxon>Hexacorallia</taxon>
        <taxon>Scleractinia</taxon>
        <taxon>Astrocoeniina</taxon>
        <taxon>Acroporidae</taxon>
        <taxon>Acropora</taxon>
    </lineage>
</organism>
<dbReference type="Pfam" id="PF01041">
    <property type="entry name" value="DegT_DnrJ_EryC1"/>
    <property type="match status" value="1"/>
</dbReference>
<dbReference type="InterPro" id="IPR015422">
    <property type="entry name" value="PyrdxlP-dep_Trfase_small"/>
</dbReference>
<accession>A0AAD9UYB6</accession>
<reference evidence="1" key="1">
    <citation type="journal article" date="2023" name="G3 (Bethesda)">
        <title>Whole genome assembly and annotation of the endangered Caribbean coral Acropora cervicornis.</title>
        <authorList>
            <person name="Selwyn J.D."/>
            <person name="Vollmer S.V."/>
        </authorList>
    </citation>
    <scope>NUCLEOTIDE SEQUENCE</scope>
    <source>
        <strain evidence="1">K2</strain>
    </source>
</reference>
<keyword evidence="1" id="KW-0808">Transferase</keyword>
<keyword evidence="1" id="KW-0032">Aminotransferase</keyword>
<proteinExistence type="predicted"/>
<dbReference type="Gene3D" id="3.90.1150.10">
    <property type="entry name" value="Aspartate Aminotransferase, domain 1"/>
    <property type="match status" value="1"/>
</dbReference>
<dbReference type="Gene3D" id="3.40.640.10">
    <property type="entry name" value="Type I PLP-dependent aspartate aminotransferase-like (Major domain)"/>
    <property type="match status" value="1"/>
</dbReference>
<dbReference type="GO" id="GO:0030170">
    <property type="term" value="F:pyridoxal phosphate binding"/>
    <property type="evidence" value="ECO:0007669"/>
    <property type="project" value="TreeGrafter"/>
</dbReference>
<dbReference type="PANTHER" id="PTHR30244:SF34">
    <property type="entry name" value="DTDP-4-AMINO-4,6-DIDEOXYGALACTOSE TRANSAMINASE"/>
    <property type="match status" value="1"/>
</dbReference>
<dbReference type="PANTHER" id="PTHR30244">
    <property type="entry name" value="TRANSAMINASE"/>
    <property type="match status" value="1"/>
</dbReference>
<dbReference type="GO" id="GO:0008483">
    <property type="term" value="F:transaminase activity"/>
    <property type="evidence" value="ECO:0007669"/>
    <property type="project" value="UniProtKB-KW"/>
</dbReference>
<dbReference type="InterPro" id="IPR015424">
    <property type="entry name" value="PyrdxlP-dep_Trfase"/>
</dbReference>
<dbReference type="InterPro" id="IPR015421">
    <property type="entry name" value="PyrdxlP-dep_Trfase_major"/>
</dbReference>
<dbReference type="Proteomes" id="UP001249851">
    <property type="component" value="Unassembled WGS sequence"/>
</dbReference>
<dbReference type="SUPFAM" id="SSF53383">
    <property type="entry name" value="PLP-dependent transferases"/>
    <property type="match status" value="1"/>
</dbReference>
<keyword evidence="2" id="KW-1185">Reference proteome</keyword>
<sequence>MTGTEKRKALQTKVESLFGGSEQWLACFSVRTALDAFLGVMKFPAGSEVIFTAVNIPDMVSVVESHGLKVVPVDLDLDTLAPKPELVELAVNDKTVAILAAHLYGKWINLDKVFQVARTHGLYVLEDCAECFQGLKRKGHALSDLSFFSFGSIKHYTSLGGAVVGVKNPGILKKMRAKVEQYTVQSQWMYFKKLTSFSILMAAGFNNSFLNWFFVNSFHLLGFPYKEYMISLLRSFPGGVALSKQNLQQQPSAMLLRFLLHRLKHINDKDFHSIKLKGDFVSENLPENVFVPGKKADKNSYWLFPLVVDNPEEVVRELEKEGVEAYRGATQLSTVFRTKPREETNKPSTIPTGPKTPGMAYSTFPQTEVAAAVGAPSSACSSSLSFAEYLCSAPVPSGSKGTSNSLSEEKEDILFPHNAKYLIDHVLYLPVHKNVPFCYLEHICTAVEKVMKNRKGVKMKDAKNVLFKSKL</sequence>
<evidence type="ECO:0000313" key="1">
    <source>
        <dbReference type="EMBL" id="KAK2554207.1"/>
    </source>
</evidence>
<gene>
    <name evidence="1" type="ORF">P5673_024201</name>
</gene>
<reference evidence="1" key="2">
    <citation type="journal article" date="2023" name="Science">
        <title>Genomic signatures of disease resistance in endangered staghorn corals.</title>
        <authorList>
            <person name="Vollmer S.V."/>
            <person name="Selwyn J.D."/>
            <person name="Despard B.A."/>
            <person name="Roesel C.L."/>
        </authorList>
    </citation>
    <scope>NUCLEOTIDE SEQUENCE</scope>
    <source>
        <strain evidence="1">K2</strain>
    </source>
</reference>
<protein>
    <submittedName>
        <fullName evidence="1">L-glutamine:2-deoxy-scyllo-inosose aminotransferase</fullName>
    </submittedName>
</protein>
<dbReference type="FunFam" id="3.40.640.10:FF:000227">
    <property type="entry name" value="Predicted protein"/>
    <property type="match status" value="1"/>
</dbReference>
<name>A0AAD9UYB6_ACRCE</name>